<dbReference type="Proteomes" id="UP001595191">
    <property type="component" value="Unassembled WGS sequence"/>
</dbReference>
<accession>A0ACC7LKN5</accession>
<name>A0ACC7LKN5_9FLAO</name>
<comment type="caution">
    <text evidence="1">The sequence shown here is derived from an EMBL/GenBank/DDBJ whole genome shotgun (WGS) entry which is preliminary data.</text>
</comment>
<sequence length="372" mass="40672">MHLKIALLGGDGIGPEVLAEAVKTLRSVADIFGHNFTFKKAVIGAKAINDSRSPLPQETIDICRECDAVLFGAIGSLEYDNDPDAQVRPEQGLLQLRKELGLYANIRPIKVFHHLIPGSPLKRHIIKGTDFVIFRELTNGIYFGEKKLDRDGTHASDLYEYSEGEISQIAHLAFKAAKKRSKKLTLVDKANVLETSRLWRRVVMAIAKSYPEVALECIYIDKATTQMMLDPSRFDVILTDSFFGDILNDQASVLLGSTGILPSASIGSDTAMFEPVHGSYPQAAGKNIANPVASILSVALLLQHFGLEEESNAVVSSVLLSFNKEVVTSDILGSSKYGTDYVGDYIANNIVDTGDILTMNDENIWLGKSTII</sequence>
<gene>
    <name evidence="1" type="primary">leuB</name>
    <name evidence="1" type="ORF">ACEZ3G_11695</name>
</gene>
<keyword evidence="2" id="KW-1185">Reference proteome</keyword>
<evidence type="ECO:0000313" key="1">
    <source>
        <dbReference type="EMBL" id="MFH6604144.1"/>
    </source>
</evidence>
<dbReference type="EC" id="1.1.1.85" evidence="1"/>
<keyword evidence="1" id="KW-0560">Oxidoreductase</keyword>
<reference evidence="1" key="1">
    <citation type="submission" date="2024-09" db="EMBL/GenBank/DDBJ databases">
        <authorList>
            <person name="Liu J."/>
        </authorList>
    </citation>
    <scope>NUCLEOTIDE SEQUENCE</scope>
    <source>
        <strain evidence="1">NBU2967</strain>
    </source>
</reference>
<evidence type="ECO:0000313" key="2">
    <source>
        <dbReference type="Proteomes" id="UP001595191"/>
    </source>
</evidence>
<protein>
    <submittedName>
        <fullName evidence="1">3-isopropylmalate dehydrogenase</fullName>
        <ecNumber evidence="1">1.1.1.85</ecNumber>
    </submittedName>
</protein>
<organism evidence="1 2">
    <name type="scientific">Meishania litoralis</name>
    <dbReference type="NCBI Taxonomy" id="3434685"/>
    <lineage>
        <taxon>Bacteria</taxon>
        <taxon>Pseudomonadati</taxon>
        <taxon>Bacteroidota</taxon>
        <taxon>Flavobacteriia</taxon>
        <taxon>Flavobacteriales</taxon>
        <taxon>Flavobacteriaceae</taxon>
        <taxon>Meishania</taxon>
    </lineage>
</organism>
<dbReference type="EMBL" id="JBHFPV010000002">
    <property type="protein sequence ID" value="MFH6604144.1"/>
    <property type="molecule type" value="Genomic_DNA"/>
</dbReference>
<proteinExistence type="predicted"/>